<evidence type="ECO:0000256" key="8">
    <source>
        <dbReference type="SAM" id="MobiDB-lite"/>
    </source>
</evidence>
<dbReference type="InterPro" id="IPR041664">
    <property type="entry name" value="AAA_16"/>
</dbReference>
<evidence type="ECO:0000256" key="4">
    <source>
        <dbReference type="ARBA" id="ARBA00022705"/>
    </source>
</evidence>
<evidence type="ECO:0000256" key="3">
    <source>
        <dbReference type="ARBA" id="ARBA00019083"/>
    </source>
</evidence>
<comment type="function">
    <text evidence="7">Component of the origin recognition complex (ORC) that binds origins of replication.</text>
</comment>
<evidence type="ECO:0000313" key="11">
    <source>
        <dbReference type="Proteomes" id="UP000612746"/>
    </source>
</evidence>
<dbReference type="PIRSF" id="PIRSF007858">
    <property type="entry name" value="ORC4"/>
    <property type="match status" value="1"/>
</dbReference>
<name>A0A8H7UKR6_9FUNG</name>
<proteinExistence type="inferred from homology"/>
<dbReference type="InterPro" id="IPR032705">
    <property type="entry name" value="ORC4_C"/>
</dbReference>
<evidence type="ECO:0000256" key="7">
    <source>
        <dbReference type="PIRNR" id="PIRNR007858"/>
    </source>
</evidence>
<keyword evidence="5 7" id="KW-0238">DNA-binding</keyword>
<dbReference type="PANTHER" id="PTHR12087">
    <property type="entry name" value="ORIGIN RECOGNITION COMPLEX SUBUNIT 4"/>
    <property type="match status" value="1"/>
</dbReference>
<reference evidence="10" key="1">
    <citation type="submission" date="2020-12" db="EMBL/GenBank/DDBJ databases">
        <title>Metabolic potential, ecology and presence of endohyphal bacteria is reflected in genomic diversity of Mucoromycotina.</title>
        <authorList>
            <person name="Muszewska A."/>
            <person name="Okrasinska A."/>
            <person name="Steczkiewicz K."/>
            <person name="Drgas O."/>
            <person name="Orlowska M."/>
            <person name="Perlinska-Lenart U."/>
            <person name="Aleksandrzak-Piekarczyk T."/>
            <person name="Szatraj K."/>
            <person name="Zielenkiewicz U."/>
            <person name="Pilsyk S."/>
            <person name="Malc E."/>
            <person name="Mieczkowski P."/>
            <person name="Kruszewska J.S."/>
            <person name="Biernat P."/>
            <person name="Pawlowska J."/>
        </authorList>
    </citation>
    <scope>NUCLEOTIDE SEQUENCE</scope>
    <source>
        <strain evidence="10">WA0000051536</strain>
    </source>
</reference>
<feature type="domain" description="AAA+ ATPase" evidence="9">
    <location>
        <begin position="121"/>
        <end position="279"/>
    </location>
</feature>
<comment type="subcellular location">
    <subcellularLocation>
        <location evidence="1 7">Nucleus</location>
    </subcellularLocation>
</comment>
<dbReference type="EMBL" id="JAEPRA010000005">
    <property type="protein sequence ID" value="KAG2185362.1"/>
    <property type="molecule type" value="Genomic_DNA"/>
</dbReference>
<dbReference type="Gene3D" id="3.40.50.300">
    <property type="entry name" value="P-loop containing nucleotide triphosphate hydrolases"/>
    <property type="match status" value="1"/>
</dbReference>
<evidence type="ECO:0000256" key="5">
    <source>
        <dbReference type="ARBA" id="ARBA00023125"/>
    </source>
</evidence>
<dbReference type="PANTHER" id="PTHR12087:SF0">
    <property type="entry name" value="ORIGIN RECOGNITION COMPLEX SUBUNIT 4"/>
    <property type="match status" value="1"/>
</dbReference>
<dbReference type="InterPro" id="IPR027417">
    <property type="entry name" value="P-loop_NTPase"/>
</dbReference>
<gene>
    <name evidence="10" type="ORF">INT44_002153</name>
</gene>
<dbReference type="Proteomes" id="UP000612746">
    <property type="component" value="Unassembled WGS sequence"/>
</dbReference>
<dbReference type="FunFam" id="3.40.50.300:FF:001499">
    <property type="entry name" value="Origin recognition complex subunit 4, putative"/>
    <property type="match status" value="1"/>
</dbReference>
<dbReference type="SUPFAM" id="SSF52540">
    <property type="entry name" value="P-loop containing nucleoside triphosphate hydrolases"/>
    <property type="match status" value="1"/>
</dbReference>
<evidence type="ECO:0000313" key="10">
    <source>
        <dbReference type="EMBL" id="KAG2185362.1"/>
    </source>
</evidence>
<feature type="region of interest" description="Disordered" evidence="8">
    <location>
        <begin position="1"/>
        <end position="25"/>
    </location>
</feature>
<accession>A0A8H7UKR6</accession>
<dbReference type="Pfam" id="PF13191">
    <property type="entry name" value="AAA_16"/>
    <property type="match status" value="1"/>
</dbReference>
<evidence type="ECO:0000256" key="6">
    <source>
        <dbReference type="ARBA" id="ARBA00023242"/>
    </source>
</evidence>
<dbReference type="GO" id="GO:0003688">
    <property type="term" value="F:DNA replication origin binding"/>
    <property type="evidence" value="ECO:0007669"/>
    <property type="project" value="TreeGrafter"/>
</dbReference>
<keyword evidence="11" id="KW-1185">Reference proteome</keyword>
<dbReference type="GO" id="GO:0006270">
    <property type="term" value="P:DNA replication initiation"/>
    <property type="evidence" value="ECO:0007669"/>
    <property type="project" value="TreeGrafter"/>
</dbReference>
<dbReference type="SMART" id="SM00382">
    <property type="entry name" value="AAA"/>
    <property type="match status" value="1"/>
</dbReference>
<evidence type="ECO:0000259" key="9">
    <source>
        <dbReference type="SMART" id="SM00382"/>
    </source>
</evidence>
<protein>
    <recommendedName>
        <fullName evidence="3 7">Origin recognition complex subunit 4</fullName>
    </recommendedName>
</protein>
<keyword evidence="6 7" id="KW-0539">Nucleus</keyword>
<dbReference type="InterPro" id="IPR003593">
    <property type="entry name" value="AAA+_ATPase"/>
</dbReference>
<feature type="region of interest" description="Disordered" evidence="8">
    <location>
        <begin position="45"/>
        <end position="71"/>
    </location>
</feature>
<dbReference type="GO" id="GO:0005664">
    <property type="term" value="C:nuclear origin of replication recognition complex"/>
    <property type="evidence" value="ECO:0007669"/>
    <property type="project" value="TreeGrafter"/>
</dbReference>
<dbReference type="AlphaFoldDB" id="A0A8H7UKR6"/>
<organism evidence="10 11">
    <name type="scientific">Umbelopsis vinacea</name>
    <dbReference type="NCBI Taxonomy" id="44442"/>
    <lineage>
        <taxon>Eukaryota</taxon>
        <taxon>Fungi</taxon>
        <taxon>Fungi incertae sedis</taxon>
        <taxon>Mucoromycota</taxon>
        <taxon>Mucoromycotina</taxon>
        <taxon>Umbelopsidomycetes</taxon>
        <taxon>Umbelopsidales</taxon>
        <taxon>Umbelopsidaceae</taxon>
        <taxon>Umbelopsis</taxon>
    </lineage>
</organism>
<dbReference type="CDD" id="cd00009">
    <property type="entry name" value="AAA"/>
    <property type="match status" value="1"/>
</dbReference>
<dbReference type="InterPro" id="IPR016527">
    <property type="entry name" value="ORC4"/>
</dbReference>
<sequence length="501" mass="56497">MTVLGKRKAEDASPPRLASDDQSEDLETVVHDFTILETNPFLVSDSESDRASGVADQPENVVSTPPPVTEHDSSLATYVQEAKNSILDRISERSLPTDLSNLSEQYDKLLHLLEQTVKVGESNSCLLIGNRGSGKSVLVRKVIQSLRKEHKDNFLTVELNGLIQTDDRSALREITRQLTRESQMDDRSFTSFAESLAFLLSLLKSGSKSTTPVIFILDEFDLFAQHTKQALLYNLFDIAQSSQNPIAVVGLTCRMDTMELLEKRVKSRFSHRQIYLYPPSTFGDFSSATKSVLSLPMPDSTTDENHTTYIHNFNEALEALFQDPLFLAVIRRIFDLTKDLRMVFKICFQPVSSLSAQKPFLTATQFYDSGIMQRADSKTELLKGVSLLELILIVSMGKLLDRETATFNFQMVYDEYKDFMNMTQASGHSFGMKLYKRAVALKAFEHLQSFELVCPVESVAKCPKEYRMMKIMLEHSQISNAVAKYRDCPTAVKKWGIGNPL</sequence>
<keyword evidence="4 7" id="KW-0235">DNA replication</keyword>
<evidence type="ECO:0000256" key="2">
    <source>
        <dbReference type="ARBA" id="ARBA00005334"/>
    </source>
</evidence>
<comment type="caution">
    <text evidence="10">The sequence shown here is derived from an EMBL/GenBank/DDBJ whole genome shotgun (WGS) entry which is preliminary data.</text>
</comment>
<dbReference type="Pfam" id="PF14629">
    <property type="entry name" value="ORC4_C"/>
    <property type="match status" value="1"/>
</dbReference>
<evidence type="ECO:0000256" key="1">
    <source>
        <dbReference type="ARBA" id="ARBA00004123"/>
    </source>
</evidence>
<dbReference type="OrthoDB" id="343623at2759"/>
<comment type="similarity">
    <text evidence="2 7">Belongs to the ORC4 family.</text>
</comment>